<feature type="region of interest" description="Disordered" evidence="1">
    <location>
        <begin position="1"/>
        <end position="47"/>
    </location>
</feature>
<dbReference type="InterPro" id="IPR013103">
    <property type="entry name" value="RVT_2"/>
</dbReference>
<evidence type="ECO:0000313" key="4">
    <source>
        <dbReference type="Proteomes" id="UP000479710"/>
    </source>
</evidence>
<dbReference type="Proteomes" id="UP000479710">
    <property type="component" value="Unassembled WGS sequence"/>
</dbReference>
<feature type="compositionally biased region" description="Low complexity" evidence="1">
    <location>
        <begin position="19"/>
        <end position="44"/>
    </location>
</feature>
<dbReference type="OrthoDB" id="1930494at2759"/>
<evidence type="ECO:0000313" key="3">
    <source>
        <dbReference type="EMBL" id="KAF0901271.1"/>
    </source>
</evidence>
<reference evidence="3 4" key="1">
    <citation type="submission" date="2019-11" db="EMBL/GenBank/DDBJ databases">
        <title>Whole genome sequence of Oryza granulata.</title>
        <authorList>
            <person name="Li W."/>
        </authorList>
    </citation>
    <scope>NUCLEOTIDE SEQUENCE [LARGE SCALE GENOMIC DNA]</scope>
    <source>
        <strain evidence="4">cv. Menghai</strain>
        <tissue evidence="3">Leaf</tissue>
    </source>
</reference>
<evidence type="ECO:0000259" key="2">
    <source>
        <dbReference type="Pfam" id="PF07727"/>
    </source>
</evidence>
<accession>A0A6G1CMG0</accession>
<feature type="domain" description="Reverse transcriptase Ty1/copia-type" evidence="2">
    <location>
        <begin position="134"/>
        <end position="180"/>
    </location>
</feature>
<protein>
    <recommendedName>
        <fullName evidence="2">Reverse transcriptase Ty1/copia-type domain-containing protein</fullName>
    </recommendedName>
</protein>
<keyword evidence="4" id="KW-1185">Reference proteome</keyword>
<name>A0A6G1CMG0_9ORYZ</name>
<dbReference type="Pfam" id="PF07727">
    <property type="entry name" value="RVT_2"/>
    <property type="match status" value="1"/>
</dbReference>
<comment type="caution">
    <text evidence="3">The sequence shown here is derived from an EMBL/GenBank/DDBJ whole genome shotgun (WGS) entry which is preliminary data.</text>
</comment>
<sequence>MIPMEATSGGEGARSNIETTPPLTPRTLTPLTTPTRAPSLAPAPGMEPLVEFVSSGSNLEEMLDADHEEDAPLHFHTLDNVLSKVAAPGLAARELDGGELLLTTASEPANFKEAEQDEVWRKAMVEEIKSIEDNQTWELAMLPAGHRAIGLKWVFKVKRDEYGEIVRHKARLVAKGYVQR</sequence>
<dbReference type="AlphaFoldDB" id="A0A6G1CMG0"/>
<dbReference type="EMBL" id="SPHZ02000009">
    <property type="protein sequence ID" value="KAF0901271.1"/>
    <property type="molecule type" value="Genomic_DNA"/>
</dbReference>
<organism evidence="3 4">
    <name type="scientific">Oryza meyeriana var. granulata</name>
    <dbReference type="NCBI Taxonomy" id="110450"/>
    <lineage>
        <taxon>Eukaryota</taxon>
        <taxon>Viridiplantae</taxon>
        <taxon>Streptophyta</taxon>
        <taxon>Embryophyta</taxon>
        <taxon>Tracheophyta</taxon>
        <taxon>Spermatophyta</taxon>
        <taxon>Magnoliopsida</taxon>
        <taxon>Liliopsida</taxon>
        <taxon>Poales</taxon>
        <taxon>Poaceae</taxon>
        <taxon>BOP clade</taxon>
        <taxon>Oryzoideae</taxon>
        <taxon>Oryzeae</taxon>
        <taxon>Oryzinae</taxon>
        <taxon>Oryza</taxon>
        <taxon>Oryza meyeriana</taxon>
    </lineage>
</organism>
<gene>
    <name evidence="3" type="ORF">E2562_038843</name>
</gene>
<evidence type="ECO:0000256" key="1">
    <source>
        <dbReference type="SAM" id="MobiDB-lite"/>
    </source>
</evidence>
<proteinExistence type="predicted"/>